<geneLocation type="plasmid" evidence="3 4">
    <name>pJCM12272</name>
</geneLocation>
<feature type="transmembrane region" description="Helical" evidence="2">
    <location>
        <begin position="34"/>
        <end position="54"/>
    </location>
</feature>
<dbReference type="RefSeq" id="WP_163670725.1">
    <property type="nucleotide sequence ID" value="NZ_AP022566.1"/>
</dbReference>
<proteinExistence type="predicted"/>
<feature type="region of interest" description="Disordered" evidence="1">
    <location>
        <begin position="329"/>
        <end position="379"/>
    </location>
</feature>
<accession>A0A6N4V2F4</accession>
<evidence type="ECO:0000313" key="4">
    <source>
        <dbReference type="Proteomes" id="UP000466906"/>
    </source>
</evidence>
<reference evidence="3 4" key="1">
    <citation type="journal article" date="2019" name="Emerg. Microbes Infect.">
        <title>Comprehensive subspecies identification of 175 nontuberculous mycobacteria species based on 7547 genomic profiles.</title>
        <authorList>
            <person name="Matsumoto Y."/>
            <person name="Kinjo T."/>
            <person name="Motooka D."/>
            <person name="Nabeya D."/>
            <person name="Jung N."/>
            <person name="Uechi K."/>
            <person name="Horii T."/>
            <person name="Iida T."/>
            <person name="Fujita J."/>
            <person name="Nakamura S."/>
        </authorList>
    </citation>
    <scope>NUCLEOTIDE SEQUENCE [LARGE SCALE GENOMIC DNA]</scope>
    <source>
        <strain evidence="3 4">JCM 12272</strain>
        <plasmid evidence="3">pJCM12272</plasmid>
    </source>
</reference>
<keyword evidence="4" id="KW-1185">Reference proteome</keyword>
<name>A0A6N4V2F4_9MYCO</name>
<evidence type="ECO:0000313" key="3">
    <source>
        <dbReference type="EMBL" id="BBX30718.1"/>
    </source>
</evidence>
<feature type="compositionally biased region" description="Polar residues" evidence="1">
    <location>
        <begin position="369"/>
        <end position="379"/>
    </location>
</feature>
<organism evidence="3 4">
    <name type="scientific">Mycolicibacterium alvei</name>
    <dbReference type="NCBI Taxonomy" id="67081"/>
    <lineage>
        <taxon>Bacteria</taxon>
        <taxon>Bacillati</taxon>
        <taxon>Actinomycetota</taxon>
        <taxon>Actinomycetes</taxon>
        <taxon>Mycobacteriales</taxon>
        <taxon>Mycobacteriaceae</taxon>
        <taxon>Mycolicibacterium</taxon>
    </lineage>
</organism>
<sequence length="379" mass="41258">MAITITAVGLLLAVAACFFPAIFGAAYGNFHSLLATVLINIGTTLMLAAALIVVDKWLVHVEQAAEHRATEIVDDRTRELRSQTEDLATRVAALQEALDGRLAEKDADRADRFANVAREASFDTVTSALEAANDVGALATGSVEVPSGTDLDAPRVFMCWAPRAESDDRRSSDQSEPLLFLSVDGADRTHVAVEWPDDKAAIEVLEELLDELNRSGNARLAQAFSPEALFANLARALSEATRIRTDSSGSGFTGATYEWLAEGWLVTDKGLFSTDHGLVIDQGSIKFPVPMMTPREIRAARIPAQQFASPDGVDPQFWELAVERTKHHVLSQRTTSNLGLGPIPDAYTSRTSPRRHLRHPSNQDKETDTPNMRPTETEA</sequence>
<keyword evidence="2" id="KW-0472">Membrane</keyword>
<dbReference type="EMBL" id="AP022566">
    <property type="protein sequence ID" value="BBX30718.1"/>
    <property type="molecule type" value="Genomic_DNA"/>
</dbReference>
<keyword evidence="2" id="KW-1133">Transmembrane helix</keyword>
<dbReference type="Proteomes" id="UP000466906">
    <property type="component" value="Plasmid pJCM12272"/>
</dbReference>
<keyword evidence="2" id="KW-0812">Transmembrane</keyword>
<dbReference type="KEGG" id="malv:MALV_58430"/>
<gene>
    <name evidence="3" type="ORF">MALV_58430</name>
</gene>
<keyword evidence="3" id="KW-0614">Plasmid</keyword>
<evidence type="ECO:0000256" key="2">
    <source>
        <dbReference type="SAM" id="Phobius"/>
    </source>
</evidence>
<protein>
    <submittedName>
        <fullName evidence="3">Uncharacterized protein</fullName>
    </submittedName>
</protein>
<dbReference type="AlphaFoldDB" id="A0A6N4V2F4"/>
<evidence type="ECO:0000256" key="1">
    <source>
        <dbReference type="SAM" id="MobiDB-lite"/>
    </source>
</evidence>